<dbReference type="Pfam" id="PF13966">
    <property type="entry name" value="zf-RVT"/>
    <property type="match status" value="1"/>
</dbReference>
<dbReference type="Proteomes" id="UP001457282">
    <property type="component" value="Unassembled WGS sequence"/>
</dbReference>
<dbReference type="InterPro" id="IPR002156">
    <property type="entry name" value="RNaseH_domain"/>
</dbReference>
<gene>
    <name evidence="2" type="ORF">M0R45_026537</name>
</gene>
<dbReference type="CDD" id="cd01650">
    <property type="entry name" value="RT_nLTR_like"/>
    <property type="match status" value="1"/>
</dbReference>
<proteinExistence type="predicted"/>
<dbReference type="GO" id="GO:0003676">
    <property type="term" value="F:nucleic acid binding"/>
    <property type="evidence" value="ECO:0007669"/>
    <property type="project" value="InterPro"/>
</dbReference>
<name>A0AAW1WXQ0_RUBAR</name>
<organism evidence="2 3">
    <name type="scientific">Rubus argutus</name>
    <name type="common">Southern blackberry</name>
    <dbReference type="NCBI Taxonomy" id="59490"/>
    <lineage>
        <taxon>Eukaryota</taxon>
        <taxon>Viridiplantae</taxon>
        <taxon>Streptophyta</taxon>
        <taxon>Embryophyta</taxon>
        <taxon>Tracheophyta</taxon>
        <taxon>Spermatophyta</taxon>
        <taxon>Magnoliopsida</taxon>
        <taxon>eudicotyledons</taxon>
        <taxon>Gunneridae</taxon>
        <taxon>Pentapetalae</taxon>
        <taxon>rosids</taxon>
        <taxon>fabids</taxon>
        <taxon>Rosales</taxon>
        <taxon>Rosaceae</taxon>
        <taxon>Rosoideae</taxon>
        <taxon>Rosoideae incertae sedis</taxon>
        <taxon>Rubus</taxon>
    </lineage>
</organism>
<protein>
    <recommendedName>
        <fullName evidence="1">Reverse transcriptase domain-containing protein</fullName>
    </recommendedName>
</protein>
<accession>A0AAW1WXQ0</accession>
<dbReference type="EMBL" id="JBEDUW010000005">
    <property type="protein sequence ID" value="KAK9929437.1"/>
    <property type="molecule type" value="Genomic_DNA"/>
</dbReference>
<keyword evidence="3" id="KW-1185">Reference proteome</keyword>
<dbReference type="PANTHER" id="PTHR33116:SF86">
    <property type="entry name" value="REVERSE TRANSCRIPTASE DOMAIN-CONTAINING PROTEIN"/>
    <property type="match status" value="1"/>
</dbReference>
<reference evidence="2 3" key="1">
    <citation type="journal article" date="2023" name="G3 (Bethesda)">
        <title>A chromosome-length genome assembly and annotation of blackberry (Rubus argutus, cv. 'Hillquist').</title>
        <authorList>
            <person name="Bruna T."/>
            <person name="Aryal R."/>
            <person name="Dudchenko O."/>
            <person name="Sargent D.J."/>
            <person name="Mead D."/>
            <person name="Buti M."/>
            <person name="Cavallini A."/>
            <person name="Hytonen T."/>
            <person name="Andres J."/>
            <person name="Pham M."/>
            <person name="Weisz D."/>
            <person name="Mascagni F."/>
            <person name="Usai G."/>
            <person name="Natali L."/>
            <person name="Bassil N."/>
            <person name="Fernandez G.E."/>
            <person name="Lomsadze A."/>
            <person name="Armour M."/>
            <person name="Olukolu B."/>
            <person name="Poorten T."/>
            <person name="Britton C."/>
            <person name="Davik J."/>
            <person name="Ashrafi H."/>
            <person name="Aiden E.L."/>
            <person name="Borodovsky M."/>
            <person name="Worthington M."/>
        </authorList>
    </citation>
    <scope>NUCLEOTIDE SEQUENCE [LARGE SCALE GENOMIC DNA]</scope>
    <source>
        <strain evidence="2">PI 553951</strain>
    </source>
</reference>
<evidence type="ECO:0000313" key="3">
    <source>
        <dbReference type="Proteomes" id="UP001457282"/>
    </source>
</evidence>
<dbReference type="InterPro" id="IPR044730">
    <property type="entry name" value="RNase_H-like_dom_plant"/>
</dbReference>
<dbReference type="Pfam" id="PF13456">
    <property type="entry name" value="RVT_3"/>
    <property type="match status" value="1"/>
</dbReference>
<dbReference type="InterPro" id="IPR026960">
    <property type="entry name" value="RVT-Znf"/>
</dbReference>
<dbReference type="PANTHER" id="PTHR33116">
    <property type="entry name" value="REVERSE TRANSCRIPTASE ZINC-BINDING DOMAIN-CONTAINING PROTEIN-RELATED-RELATED"/>
    <property type="match status" value="1"/>
</dbReference>
<sequence>MHPSKAPGPDGMSPFFFQKYWDLVGLDVSNAVIHFLTTKEVPLVLNFTHVVLIPKVKEPQDISHLRPIALCNVIYKIASKVLANRLKVFLPTIIAPEQSAFVPNRLISDNTLVASELAHFMHNLRRGKEGFMALKLDISKAYDRLEWHFLQRILQKLGFDDDWIELIMTCLSTVRYSFLINGEPRGYVAPSRGLRQGDPLSPYLFILCAEGLSALISHFVSIGSLQGLKVCDGAPVISHLLFADDSMIYSQATMQDCLILKHILDVYARASGQQINLQKSNVVFSGSVPTHLRQSLAQLLGVEQVSHHEKYLGLPTYVGRFKSDAFAFLKDRLAKKLTGWRSKLLSSAGREVLIKVVAQAMPLYTMSCYLLPQQLCQELHQLCAQFWWGSKEDKRAMHWRAWDALCKPKSMGGMGFRHLFAFNLAMLAKQGWRFIQNPNSLVSRLFKAIYFPHSSFWNADIGHTPSYAWRSILHGRDVLNAGIRRHIGDGRTTNIWTEPWLPGEDLSSYFNLGVLLVSELLSAPGTWNIPLLSELFPSAIVNKILSIPLSVNSHADRWIWGADKRGIFSVKSAYHVARAQVLNECSSSPNPSTNLWNGIWSAQVPGKVKICAWKACANILPTRGRLSERGIDIDTQCPLCDEEVETPMHVLRDCTIASEVLSIAPLALVTSATIHSCVHSWLLDQLRHLSKSSFSLLLMLLWAIWRNRNSTVWDEVSKSASDIVPVTMGWWEEFRSVHTSSNVPQQPRLHKWKPPPLGLVKLNVDASFNLISGGAGLGGVFRDSQGTVLGVQEACKRHMVPLLVESDCLSIVQALQSAVLDFSELGFLLEDLRQMLSEASAASLSHIYRSANAVAHLLAREAGVNHRSFEFFSVAPSFLEAALSHNA</sequence>
<comment type="caution">
    <text evidence="2">The sequence shown here is derived from an EMBL/GenBank/DDBJ whole genome shotgun (WGS) entry which is preliminary data.</text>
</comment>
<feature type="domain" description="Reverse transcriptase" evidence="1">
    <location>
        <begin position="34"/>
        <end position="304"/>
    </location>
</feature>
<dbReference type="CDD" id="cd06222">
    <property type="entry name" value="RNase_H_like"/>
    <property type="match status" value="1"/>
</dbReference>
<evidence type="ECO:0000259" key="1">
    <source>
        <dbReference type="PROSITE" id="PS50878"/>
    </source>
</evidence>
<dbReference type="PROSITE" id="PS50878">
    <property type="entry name" value="RT_POL"/>
    <property type="match status" value="1"/>
</dbReference>
<dbReference type="InterPro" id="IPR000477">
    <property type="entry name" value="RT_dom"/>
</dbReference>
<dbReference type="AlphaFoldDB" id="A0AAW1WXQ0"/>
<dbReference type="Pfam" id="PF00078">
    <property type="entry name" value="RVT_1"/>
    <property type="match status" value="1"/>
</dbReference>
<dbReference type="SUPFAM" id="SSF56672">
    <property type="entry name" value="DNA/RNA polymerases"/>
    <property type="match status" value="1"/>
</dbReference>
<dbReference type="InterPro" id="IPR043502">
    <property type="entry name" value="DNA/RNA_pol_sf"/>
</dbReference>
<dbReference type="GO" id="GO:0004523">
    <property type="term" value="F:RNA-DNA hybrid ribonuclease activity"/>
    <property type="evidence" value="ECO:0007669"/>
    <property type="project" value="InterPro"/>
</dbReference>
<evidence type="ECO:0000313" key="2">
    <source>
        <dbReference type="EMBL" id="KAK9929437.1"/>
    </source>
</evidence>